<reference evidence="2 3" key="1">
    <citation type="journal article" date="2014" name="Genome Announc.">
        <title>Genome Sequence of a Presumptive Mannheimia haemolytica Strain with an A1/A6-Cross-Reactive Serotype from a White-Tailed Deer (Odocoileus virginianus).</title>
        <authorList>
            <person name="Lawrence P.K."/>
            <person name="Bey R.F."/>
            <person name="Wiener B."/>
            <person name="Kittichotirat W."/>
            <person name="Bumgarner R.E."/>
        </authorList>
    </citation>
    <scope>NUCLEOTIDE SEQUENCE [LARGE SCALE GENOMIC DNA]</scope>
    <source>
        <strain evidence="2 3">PKL10</strain>
    </source>
</reference>
<dbReference type="RefSeq" id="WP_042804031.1">
    <property type="nucleotide sequence ID" value="NZ_AVSP01000005.1"/>
</dbReference>
<evidence type="ECO:0000256" key="1">
    <source>
        <dbReference type="SAM" id="SignalP"/>
    </source>
</evidence>
<keyword evidence="3" id="KW-1185">Reference proteome</keyword>
<dbReference type="Proteomes" id="UP000054123">
    <property type="component" value="Unassembled WGS sequence"/>
</dbReference>
<protein>
    <submittedName>
        <fullName evidence="2">Uncharacterized protein</fullName>
    </submittedName>
</protein>
<sequence length="109" mass="11998">MKKLLLCILPFIVIAQAKEYTPSQLKQMINSGNYPQQGEAKSESSRMDFSDCVLTTKALLSEIAGNYPVSTIADTSMVYSVKAWVNDAALMVTCSQPDGKRVITQSPYK</sequence>
<dbReference type="AlphaFoldDB" id="A0A011NAC3"/>
<organism evidence="2 3">
    <name type="scientific">Mannheimia granulomatis</name>
    <dbReference type="NCBI Taxonomy" id="85402"/>
    <lineage>
        <taxon>Bacteria</taxon>
        <taxon>Pseudomonadati</taxon>
        <taxon>Pseudomonadota</taxon>
        <taxon>Gammaproteobacteria</taxon>
        <taxon>Pasteurellales</taxon>
        <taxon>Pasteurellaceae</taxon>
        <taxon>Mannheimia</taxon>
    </lineage>
</organism>
<gene>
    <name evidence="2" type="ORF">AK33_09895</name>
</gene>
<proteinExistence type="predicted"/>
<dbReference type="OrthoDB" id="6464851at2"/>
<dbReference type="PATRIC" id="fig|1450449.3.peg.1968"/>
<evidence type="ECO:0000313" key="2">
    <source>
        <dbReference type="EMBL" id="EXI61532.1"/>
    </source>
</evidence>
<dbReference type="EMBL" id="JANJ01000007">
    <property type="protein sequence ID" value="EXI61532.1"/>
    <property type="molecule type" value="Genomic_DNA"/>
</dbReference>
<accession>A0A011NAC3</accession>
<comment type="caution">
    <text evidence="2">The sequence shown here is derived from an EMBL/GenBank/DDBJ whole genome shotgun (WGS) entry which is preliminary data.</text>
</comment>
<name>A0A011NAC3_9PAST</name>
<feature type="signal peptide" evidence="1">
    <location>
        <begin position="1"/>
        <end position="17"/>
    </location>
</feature>
<keyword evidence="1" id="KW-0732">Signal</keyword>
<evidence type="ECO:0000313" key="3">
    <source>
        <dbReference type="Proteomes" id="UP000054123"/>
    </source>
</evidence>
<feature type="chain" id="PRO_5001461118" evidence="1">
    <location>
        <begin position="18"/>
        <end position="109"/>
    </location>
</feature>